<name>A0A7G7G7A4_9BACT</name>
<dbReference type="Pfam" id="PF17899">
    <property type="entry name" value="Peptidase_M61_N"/>
    <property type="match status" value="1"/>
</dbReference>
<dbReference type="RefSeq" id="WP_185273859.1">
    <property type="nucleotide sequence ID" value="NZ_CP055156.1"/>
</dbReference>
<gene>
    <name evidence="2" type="ORF">HUW51_09935</name>
</gene>
<dbReference type="Gene3D" id="2.30.42.10">
    <property type="match status" value="1"/>
</dbReference>
<dbReference type="Pfam" id="PF05299">
    <property type="entry name" value="Peptidase_M61"/>
    <property type="match status" value="1"/>
</dbReference>
<dbReference type="InterPro" id="IPR027268">
    <property type="entry name" value="Peptidase_M4/M1_CTD_sf"/>
</dbReference>
<dbReference type="Gene3D" id="1.10.390.10">
    <property type="entry name" value="Neutral Protease Domain 2"/>
    <property type="match status" value="1"/>
</dbReference>
<dbReference type="Gene3D" id="2.60.40.3650">
    <property type="match status" value="1"/>
</dbReference>
<dbReference type="InterPro" id="IPR001478">
    <property type="entry name" value="PDZ"/>
</dbReference>
<dbReference type="InterPro" id="IPR040756">
    <property type="entry name" value="Peptidase_M61_N"/>
</dbReference>
<dbReference type="InterPro" id="IPR036034">
    <property type="entry name" value="PDZ_sf"/>
</dbReference>
<evidence type="ECO:0000313" key="3">
    <source>
        <dbReference type="Proteomes" id="UP000515237"/>
    </source>
</evidence>
<dbReference type="InterPro" id="IPR007963">
    <property type="entry name" value="Peptidase_M61_catalytic"/>
</dbReference>
<dbReference type="InterPro" id="IPR024191">
    <property type="entry name" value="Peptidase_M61"/>
</dbReference>
<organism evidence="2 3">
    <name type="scientific">Adhaeribacter swui</name>
    <dbReference type="NCBI Taxonomy" id="2086471"/>
    <lineage>
        <taxon>Bacteria</taxon>
        <taxon>Pseudomonadati</taxon>
        <taxon>Bacteroidota</taxon>
        <taxon>Cytophagia</taxon>
        <taxon>Cytophagales</taxon>
        <taxon>Hymenobacteraceae</taxon>
        <taxon>Adhaeribacter</taxon>
    </lineage>
</organism>
<sequence length="572" mass="65666">MIQYFISYTNPLTSFIQIRMVIPALDTAAVQLQLPAWRPGRYELQNFAQKIQQFRVVDAQEQPVKFKKITKDCWQIPVSQPTELTVLYNFYAHQMDAGGSWLDETQLYINPVNCLMSVVGQENQPCQLQLAIPTNWQIACGLKQINQNTLEAATYEELVDSPLIASTGLQHQAYLVNNIPFHVWFQGDCQPDWEIILSDFKKFTQEQLTLFQDFPVTDYHFLNQILPYRFYHGVEHSNSTVITLGPGELVMTQDLYKELLGVSCHELFHTWNIKQIRPAEMMPYDYTGENYFRTGYVAEGITTYYGDYLLARCGVFSVDQYFTELNEVLRKHFDDFGQYHLSVADSSFDLWLDGYKPGIPDRKVSIYHKGCIAALILDLEIRKITANQKSLDDVMRSLWQQFGKTHLGYTEQDYQQLVEAVAGQSLQTYFDEVINGIVPVHEWLNRALNYVGCTLHAETNAGMTEARFGFKTTFNGTHLVVSYIEPNSPAAQVLATDDELVALNGRKIEGNLAGLLQQTETVELTLFRNKMLRTATLVPDSKSYLTKYLVRKLPVSSPAQKENFKNWINQEF</sequence>
<protein>
    <submittedName>
        <fullName evidence="2">M61 family metallopeptidase</fullName>
    </submittedName>
</protein>
<dbReference type="Proteomes" id="UP000515237">
    <property type="component" value="Chromosome"/>
</dbReference>
<evidence type="ECO:0000313" key="2">
    <source>
        <dbReference type="EMBL" id="QNF33038.1"/>
    </source>
</evidence>
<dbReference type="PIRSF" id="PIRSF016493">
    <property type="entry name" value="Glycyl_aminpptds"/>
    <property type="match status" value="1"/>
</dbReference>
<dbReference type="AlphaFoldDB" id="A0A7G7G7A4"/>
<dbReference type="KEGG" id="aswu:HUW51_09935"/>
<keyword evidence="3" id="KW-1185">Reference proteome</keyword>
<evidence type="ECO:0000259" key="1">
    <source>
        <dbReference type="SMART" id="SM00228"/>
    </source>
</evidence>
<dbReference type="SMART" id="SM00228">
    <property type="entry name" value="PDZ"/>
    <property type="match status" value="1"/>
</dbReference>
<dbReference type="EMBL" id="CP055156">
    <property type="protein sequence ID" value="QNF33038.1"/>
    <property type="molecule type" value="Genomic_DNA"/>
</dbReference>
<reference evidence="2 3" key="1">
    <citation type="journal article" date="2018" name="Int. J. Syst. Evol. Microbiol.">
        <title>Adhaeribacter swui sp. nov., isolated from wet mud.</title>
        <authorList>
            <person name="Kim D.U."/>
            <person name="Kim K.W."/>
            <person name="Kang M.S."/>
            <person name="Kim J.Y."/>
            <person name="Jang J.H."/>
            <person name="Kim M.K."/>
        </authorList>
    </citation>
    <scope>NUCLEOTIDE SEQUENCE [LARGE SCALE GENOMIC DNA]</scope>
    <source>
        <strain evidence="2 3">KCTC 52873</strain>
    </source>
</reference>
<proteinExistence type="predicted"/>
<accession>A0A7G7G7A4</accession>
<dbReference type="SUPFAM" id="SSF50156">
    <property type="entry name" value="PDZ domain-like"/>
    <property type="match status" value="1"/>
</dbReference>
<dbReference type="SUPFAM" id="SSF55486">
    <property type="entry name" value="Metalloproteases ('zincins'), catalytic domain"/>
    <property type="match status" value="1"/>
</dbReference>
<feature type="domain" description="PDZ" evidence="1">
    <location>
        <begin position="466"/>
        <end position="530"/>
    </location>
</feature>